<keyword evidence="2" id="KW-1185">Reference proteome</keyword>
<name>A0A328BD55_9BACT</name>
<sequence>MQQLIISLLGGGLLVLPLGTAAQPPAADPMRGRFLVKADALRPGLIALASAEDAFHGAFPVRLHWLVSGQYYFSARRSLQLDWLHRGGRWPRLVEGFTLQYRFHELAFDEENRRPGSLYWAPLLGYRRLSWPTELPTVDGRHPRADRVNAGGMGGVEVALTKRRPQLTLDMSLGTSYQFFVWKNRAFAETKLYHLDRKSSLAAAPVNLDARLALGLCF</sequence>
<dbReference type="AlphaFoldDB" id="A0A328BD55"/>
<protein>
    <submittedName>
        <fullName evidence="1">Uncharacterized protein</fullName>
    </submittedName>
</protein>
<comment type="caution">
    <text evidence="1">The sequence shown here is derived from an EMBL/GenBank/DDBJ whole genome shotgun (WGS) entry which is preliminary data.</text>
</comment>
<dbReference type="Proteomes" id="UP000248553">
    <property type="component" value="Unassembled WGS sequence"/>
</dbReference>
<accession>A0A328BD55</accession>
<evidence type="ECO:0000313" key="1">
    <source>
        <dbReference type="EMBL" id="RAK64679.1"/>
    </source>
</evidence>
<proteinExistence type="predicted"/>
<dbReference type="EMBL" id="QHKM01000006">
    <property type="protein sequence ID" value="RAK64679.1"/>
    <property type="molecule type" value="Genomic_DNA"/>
</dbReference>
<dbReference type="RefSeq" id="WP_111479653.1">
    <property type="nucleotide sequence ID" value="NZ_QHKM01000006.1"/>
</dbReference>
<dbReference type="OrthoDB" id="9842890at2"/>
<evidence type="ECO:0000313" key="2">
    <source>
        <dbReference type="Proteomes" id="UP000248553"/>
    </source>
</evidence>
<reference evidence="2" key="1">
    <citation type="submission" date="2018-05" db="EMBL/GenBank/DDBJ databases">
        <authorList>
            <person name="Nie L."/>
        </authorList>
    </citation>
    <scope>NUCLEOTIDE SEQUENCE [LARGE SCALE GENOMIC DNA]</scope>
    <source>
        <strain evidence="2">NL</strain>
    </source>
</reference>
<organism evidence="1 2">
    <name type="scientific">Hymenobacter edaphi</name>
    <dbReference type="NCBI Taxonomy" id="2211146"/>
    <lineage>
        <taxon>Bacteria</taxon>
        <taxon>Pseudomonadati</taxon>
        <taxon>Bacteroidota</taxon>
        <taxon>Cytophagia</taxon>
        <taxon>Cytophagales</taxon>
        <taxon>Hymenobacteraceae</taxon>
        <taxon>Hymenobacter</taxon>
    </lineage>
</organism>
<gene>
    <name evidence="1" type="ORF">DLM85_18525</name>
</gene>